<comment type="catalytic activity">
    <reaction evidence="6">
        <text>Cleaves type-1 transmembrane domains using a catalytic dyad composed of serine and histidine that are contributed by different transmembrane domains.</text>
        <dbReference type="EC" id="3.4.21.105"/>
    </reaction>
</comment>
<keyword evidence="6" id="KW-0720">Serine protease</keyword>
<dbReference type="PANTHER" id="PTHR22936:SF99">
    <property type="entry name" value="RHOMBOID-LIKE PROTEASE"/>
    <property type="match status" value="1"/>
</dbReference>
<dbReference type="SUPFAM" id="SSF144091">
    <property type="entry name" value="Rhomboid-like"/>
    <property type="match status" value="1"/>
</dbReference>
<evidence type="ECO:0000313" key="10">
    <source>
        <dbReference type="Proteomes" id="UP001472866"/>
    </source>
</evidence>
<name>A0AAX4P6G3_9CHLO</name>
<keyword evidence="5 6" id="KW-0472">Membrane</keyword>
<evidence type="ECO:0000259" key="8">
    <source>
        <dbReference type="Pfam" id="PF01694"/>
    </source>
</evidence>
<keyword evidence="3 6" id="KW-0812">Transmembrane</keyword>
<comment type="function">
    <text evidence="6">Serine protease involved in intramembrane proteolysis.</text>
</comment>
<dbReference type="Proteomes" id="UP001472866">
    <property type="component" value="Chromosome 04"/>
</dbReference>
<evidence type="ECO:0000256" key="7">
    <source>
        <dbReference type="SAM" id="MobiDB-lite"/>
    </source>
</evidence>
<feature type="domain" description="Peptidase S54 rhomboid" evidence="8">
    <location>
        <begin position="219"/>
        <end position="357"/>
    </location>
</feature>
<feature type="transmembrane region" description="Helical" evidence="6">
    <location>
        <begin position="317"/>
        <end position="333"/>
    </location>
</feature>
<dbReference type="InterPro" id="IPR035952">
    <property type="entry name" value="Rhomboid-like_sf"/>
</dbReference>
<dbReference type="AlphaFoldDB" id="A0AAX4P6G3"/>
<feature type="transmembrane region" description="Helical" evidence="6">
    <location>
        <begin position="233"/>
        <end position="251"/>
    </location>
</feature>
<evidence type="ECO:0000256" key="6">
    <source>
        <dbReference type="RuleBase" id="RU362115"/>
    </source>
</evidence>
<accession>A0AAX4P6G3</accession>
<keyword evidence="6" id="KW-0378">Hydrolase</keyword>
<dbReference type="GO" id="GO:0006508">
    <property type="term" value="P:proteolysis"/>
    <property type="evidence" value="ECO:0007669"/>
    <property type="project" value="UniProtKB-KW"/>
</dbReference>
<organism evidence="9 10">
    <name type="scientific">Chloropicon roscoffensis</name>
    <dbReference type="NCBI Taxonomy" id="1461544"/>
    <lineage>
        <taxon>Eukaryota</taxon>
        <taxon>Viridiplantae</taxon>
        <taxon>Chlorophyta</taxon>
        <taxon>Chloropicophyceae</taxon>
        <taxon>Chloropicales</taxon>
        <taxon>Chloropicaceae</taxon>
        <taxon>Chloropicon</taxon>
    </lineage>
</organism>
<evidence type="ECO:0000256" key="2">
    <source>
        <dbReference type="ARBA" id="ARBA00009045"/>
    </source>
</evidence>
<keyword evidence="4 6" id="KW-1133">Transmembrane helix</keyword>
<gene>
    <name evidence="9" type="ORF">HKI87_04g29990</name>
</gene>
<feature type="transmembrane region" description="Helical" evidence="6">
    <location>
        <begin position="339"/>
        <end position="357"/>
    </location>
</feature>
<dbReference type="GO" id="GO:0004252">
    <property type="term" value="F:serine-type endopeptidase activity"/>
    <property type="evidence" value="ECO:0007669"/>
    <property type="project" value="InterPro"/>
</dbReference>
<dbReference type="EMBL" id="CP151504">
    <property type="protein sequence ID" value="WZN61464.1"/>
    <property type="molecule type" value="Genomic_DNA"/>
</dbReference>
<dbReference type="InterPro" id="IPR022764">
    <property type="entry name" value="Peptidase_S54_rhomboid_dom"/>
</dbReference>
<reference evidence="9 10" key="1">
    <citation type="submission" date="2024-03" db="EMBL/GenBank/DDBJ databases">
        <title>Complete genome sequence of the green alga Chloropicon roscoffensis RCC1871.</title>
        <authorList>
            <person name="Lemieux C."/>
            <person name="Pombert J.-F."/>
            <person name="Otis C."/>
            <person name="Turmel M."/>
        </authorList>
    </citation>
    <scope>NUCLEOTIDE SEQUENCE [LARGE SCALE GENOMIC DNA]</scope>
    <source>
        <strain evidence="9 10">RCC1871</strain>
    </source>
</reference>
<evidence type="ECO:0000256" key="5">
    <source>
        <dbReference type="ARBA" id="ARBA00023136"/>
    </source>
</evidence>
<comment type="subcellular location">
    <subcellularLocation>
        <location evidence="1 6">Membrane</location>
        <topology evidence="1 6">Multi-pass membrane protein</topology>
    </subcellularLocation>
</comment>
<dbReference type="InterPro" id="IPR002610">
    <property type="entry name" value="Peptidase_S54_rhomboid-like"/>
</dbReference>
<comment type="similarity">
    <text evidence="2 6">Belongs to the peptidase S54 family.</text>
</comment>
<dbReference type="PANTHER" id="PTHR22936">
    <property type="entry name" value="RHOMBOID-RELATED"/>
    <property type="match status" value="1"/>
</dbReference>
<keyword evidence="6" id="KW-0645">Protease</keyword>
<feature type="transmembrane region" description="Helical" evidence="6">
    <location>
        <begin position="369"/>
        <end position="390"/>
    </location>
</feature>
<keyword evidence="10" id="KW-1185">Reference proteome</keyword>
<evidence type="ECO:0000256" key="4">
    <source>
        <dbReference type="ARBA" id="ARBA00022989"/>
    </source>
</evidence>
<feature type="transmembrane region" description="Helical" evidence="6">
    <location>
        <begin position="258"/>
        <end position="278"/>
    </location>
</feature>
<feature type="transmembrane region" description="Helical" evidence="6">
    <location>
        <begin position="144"/>
        <end position="162"/>
    </location>
</feature>
<sequence length="399" mass="45268">MGKKNKQRKESDNTVVNPLAPRKKNSLNPLDIEQGGGPAKSPLASLKGGGSKWKVVQKKFEDYKEAKDQQSLGGKRLISSLRDQLLDETGNPNPKKILLLRALQKKEQHNYDGFIDQIANEAFIWMSELFALLTPGATGHYHRICTYIFTLSCIFVYLFMVGDYGNTEEHPLPSKYDNSTAAERFKWIVTDRGDSALAFKADYLIKWGARYLPYIKERNEHWRWFSNMLLHEGASHCFTNMLMFFTLSYHLERKYGWWRVGFVIVLAGVGGNFVSAMFEDQCNVYVGFSGVCFGLFGLFVADIVLNYETVRKPKTKIILVGLFMLIMVAQIIMEGQTSHLSHVGGLLCGLLPSFAFLPNFSSERWEVMLPPLGILTILVTGGLFPPYVYYETMENLKCS</sequence>
<feature type="transmembrane region" description="Helical" evidence="6">
    <location>
        <begin position="284"/>
        <end position="305"/>
    </location>
</feature>
<dbReference type="EC" id="3.4.21.105" evidence="6"/>
<dbReference type="Gene3D" id="1.20.1540.10">
    <property type="entry name" value="Rhomboid-like"/>
    <property type="match status" value="1"/>
</dbReference>
<dbReference type="GO" id="GO:0016020">
    <property type="term" value="C:membrane"/>
    <property type="evidence" value="ECO:0007669"/>
    <property type="project" value="UniProtKB-SubCell"/>
</dbReference>
<dbReference type="Pfam" id="PF01694">
    <property type="entry name" value="Rhomboid"/>
    <property type="match status" value="1"/>
</dbReference>
<feature type="region of interest" description="Disordered" evidence="7">
    <location>
        <begin position="1"/>
        <end position="48"/>
    </location>
</feature>
<proteinExistence type="inferred from homology"/>
<evidence type="ECO:0000313" key="9">
    <source>
        <dbReference type="EMBL" id="WZN61464.1"/>
    </source>
</evidence>
<evidence type="ECO:0000256" key="1">
    <source>
        <dbReference type="ARBA" id="ARBA00004141"/>
    </source>
</evidence>
<evidence type="ECO:0000256" key="3">
    <source>
        <dbReference type="ARBA" id="ARBA00022692"/>
    </source>
</evidence>
<protein>
    <recommendedName>
        <fullName evidence="6">RHOMBOID-like protein</fullName>
        <ecNumber evidence="6">3.4.21.105</ecNumber>
    </recommendedName>
</protein>